<evidence type="ECO:0000313" key="4">
    <source>
        <dbReference type="EMBL" id="EID74713.1"/>
    </source>
</evidence>
<keyword evidence="1" id="KW-0597">Phosphoprotein</keyword>
<dbReference type="SMART" id="SM00850">
    <property type="entry name" value="LytTR"/>
    <property type="match status" value="1"/>
</dbReference>
<name>I0WE97_9FLAO</name>
<dbReference type="AlphaFoldDB" id="I0WE97"/>
<dbReference type="GO" id="GO:0000156">
    <property type="term" value="F:phosphorelay response regulator activity"/>
    <property type="evidence" value="ECO:0007669"/>
    <property type="project" value="InterPro"/>
</dbReference>
<dbReference type="PROSITE" id="PS50930">
    <property type="entry name" value="HTH_LYTTR"/>
    <property type="match status" value="1"/>
</dbReference>
<dbReference type="STRING" id="946077.W5A_08032"/>
<dbReference type="InterPro" id="IPR011006">
    <property type="entry name" value="CheY-like_superfamily"/>
</dbReference>
<gene>
    <name evidence="4" type="ORF">W5A_08032</name>
</gene>
<dbReference type="SMART" id="SM00448">
    <property type="entry name" value="REC"/>
    <property type="match status" value="1"/>
</dbReference>
<organism evidence="4 5">
    <name type="scientific">Imtechella halotolerans K1</name>
    <dbReference type="NCBI Taxonomy" id="946077"/>
    <lineage>
        <taxon>Bacteria</taxon>
        <taxon>Pseudomonadati</taxon>
        <taxon>Bacteroidota</taxon>
        <taxon>Flavobacteriia</taxon>
        <taxon>Flavobacteriales</taxon>
        <taxon>Flavobacteriaceae</taxon>
        <taxon>Imtechella</taxon>
    </lineage>
</organism>
<evidence type="ECO:0000259" key="2">
    <source>
        <dbReference type="PROSITE" id="PS50110"/>
    </source>
</evidence>
<evidence type="ECO:0000259" key="3">
    <source>
        <dbReference type="PROSITE" id="PS50930"/>
    </source>
</evidence>
<dbReference type="GO" id="GO:0003677">
    <property type="term" value="F:DNA binding"/>
    <property type="evidence" value="ECO:0007669"/>
    <property type="project" value="InterPro"/>
</dbReference>
<dbReference type="OrthoDB" id="2168082at2"/>
<dbReference type="eggNOG" id="COG3279">
    <property type="taxonomic scope" value="Bacteria"/>
</dbReference>
<sequence length="247" mass="28516">MIKSIIVEDEFNAQNSLAKLIRYTHKDIQVMAMVDNVEDAISKIKEIEPQLVFLDIELSGGNAFQILEALESISFKIIFTTAYDEFAIKAIKFNTLDYLLKPIDSEELDSCLKKFKETYKQELAYKDAVQKLTQFDKKQQQQTLLIKTTDQQYILDIKDIIRCQADGSYTTFFTASGSNGIMSARNLKYYENLLSAHSFVRVHQSHLVNLQYIESINSRNVIRLTNGQEVPLATRKKTYIKQFLDKK</sequence>
<accession>I0WE97</accession>
<dbReference type="PANTHER" id="PTHR37299:SF1">
    <property type="entry name" value="STAGE 0 SPORULATION PROTEIN A HOMOLOG"/>
    <property type="match status" value="1"/>
</dbReference>
<dbReference type="Gene3D" id="3.40.50.2300">
    <property type="match status" value="1"/>
</dbReference>
<feature type="domain" description="HTH LytTR-type" evidence="3">
    <location>
        <begin position="144"/>
        <end position="246"/>
    </location>
</feature>
<dbReference type="SUPFAM" id="SSF52172">
    <property type="entry name" value="CheY-like"/>
    <property type="match status" value="1"/>
</dbReference>
<proteinExistence type="predicted"/>
<dbReference type="PROSITE" id="PS50110">
    <property type="entry name" value="RESPONSE_REGULATORY"/>
    <property type="match status" value="1"/>
</dbReference>
<protein>
    <submittedName>
        <fullName evidence="4">Two component transcriptional regulator, lyttr family protein</fullName>
    </submittedName>
</protein>
<dbReference type="InterPro" id="IPR001789">
    <property type="entry name" value="Sig_transdc_resp-reg_receiver"/>
</dbReference>
<comment type="caution">
    <text evidence="4">The sequence shown here is derived from an EMBL/GenBank/DDBJ whole genome shotgun (WGS) entry which is preliminary data.</text>
</comment>
<dbReference type="EMBL" id="AJJU01000009">
    <property type="protein sequence ID" value="EID74713.1"/>
    <property type="molecule type" value="Genomic_DNA"/>
</dbReference>
<dbReference type="InterPro" id="IPR007492">
    <property type="entry name" value="LytTR_DNA-bd_dom"/>
</dbReference>
<reference evidence="4 5" key="1">
    <citation type="journal article" date="2012" name="J. Bacteriol.">
        <title>Genome Sequence of the Halotolerant Bacterium Imtechella halotolerans K1T.</title>
        <authorList>
            <person name="Kumar S."/>
            <person name="Vikram S."/>
            <person name="Subramanian S."/>
            <person name="Raghava G.P."/>
            <person name="Pinnaka A.K."/>
        </authorList>
    </citation>
    <scope>NUCLEOTIDE SEQUENCE [LARGE SCALE GENOMIC DNA]</scope>
    <source>
        <strain evidence="4 5">K1</strain>
    </source>
</reference>
<dbReference type="Gene3D" id="2.40.50.1020">
    <property type="entry name" value="LytTr DNA-binding domain"/>
    <property type="match status" value="1"/>
</dbReference>
<dbReference type="Pfam" id="PF04397">
    <property type="entry name" value="LytTR"/>
    <property type="match status" value="1"/>
</dbReference>
<feature type="domain" description="Response regulatory" evidence="2">
    <location>
        <begin position="3"/>
        <end position="116"/>
    </location>
</feature>
<feature type="modified residue" description="4-aspartylphosphate" evidence="1">
    <location>
        <position position="55"/>
    </location>
</feature>
<evidence type="ECO:0000256" key="1">
    <source>
        <dbReference type="PROSITE-ProRule" id="PRU00169"/>
    </source>
</evidence>
<dbReference type="InterPro" id="IPR046947">
    <property type="entry name" value="LytR-like"/>
</dbReference>
<dbReference type="Pfam" id="PF00072">
    <property type="entry name" value="Response_reg"/>
    <property type="match status" value="1"/>
</dbReference>
<evidence type="ECO:0000313" key="5">
    <source>
        <dbReference type="Proteomes" id="UP000005938"/>
    </source>
</evidence>
<dbReference type="RefSeq" id="WP_008239295.1">
    <property type="nucleotide sequence ID" value="NZ_AJJU01000009.1"/>
</dbReference>
<keyword evidence="5" id="KW-1185">Reference proteome</keyword>
<dbReference type="PANTHER" id="PTHR37299">
    <property type="entry name" value="TRANSCRIPTIONAL REGULATOR-RELATED"/>
    <property type="match status" value="1"/>
</dbReference>
<dbReference type="Proteomes" id="UP000005938">
    <property type="component" value="Unassembled WGS sequence"/>
</dbReference>